<dbReference type="InterPro" id="IPR000835">
    <property type="entry name" value="HTH_MarR-typ"/>
</dbReference>
<accession>A0ABT7VB56</accession>
<feature type="domain" description="HTH marR-type" evidence="1">
    <location>
        <begin position="30"/>
        <end position="160"/>
    </location>
</feature>
<dbReference type="EMBL" id="JAUDDZ010000018">
    <property type="protein sequence ID" value="MDM8275733.1"/>
    <property type="molecule type" value="Genomic_DNA"/>
</dbReference>
<proteinExistence type="predicted"/>
<dbReference type="InterPro" id="IPR036390">
    <property type="entry name" value="WH_DNA-bd_sf"/>
</dbReference>
<dbReference type="Gene3D" id="1.10.10.10">
    <property type="entry name" value="Winged helix-like DNA-binding domain superfamily/Winged helix DNA-binding domain"/>
    <property type="match status" value="1"/>
</dbReference>
<reference evidence="3" key="1">
    <citation type="submission" date="2023-06" db="EMBL/GenBank/DDBJ databases">
        <title>Identification and characterization of horizontal gene transfer across gut microbiota members of farm animals based on homology search.</title>
        <authorList>
            <person name="Zeman M."/>
            <person name="Kubasova T."/>
            <person name="Jahodarova E."/>
            <person name="Nykrynova M."/>
            <person name="Rychlik I."/>
        </authorList>
    </citation>
    <scope>NUCLEOTIDE SEQUENCE [LARGE SCALE GENOMIC DNA]</scope>
    <source>
        <strain evidence="3">154_Feed</strain>
    </source>
</reference>
<name>A0ABT7VB56_9ACTN</name>
<dbReference type="InterPro" id="IPR039422">
    <property type="entry name" value="MarR/SlyA-like"/>
</dbReference>
<gene>
    <name evidence="2" type="ORF">QUW28_09555</name>
</gene>
<dbReference type="Pfam" id="PF01047">
    <property type="entry name" value="MarR"/>
    <property type="match status" value="1"/>
</dbReference>
<dbReference type="Proteomes" id="UP001529421">
    <property type="component" value="Unassembled WGS sequence"/>
</dbReference>
<dbReference type="PANTHER" id="PTHR33164">
    <property type="entry name" value="TRANSCRIPTIONAL REGULATOR, MARR FAMILY"/>
    <property type="match status" value="1"/>
</dbReference>
<dbReference type="SMART" id="SM00347">
    <property type="entry name" value="HTH_MARR"/>
    <property type="match status" value="1"/>
</dbReference>
<reference evidence="2 3" key="2">
    <citation type="submission" date="2023-06" db="EMBL/GenBank/DDBJ databases">
        <authorList>
            <person name="Zeman M."/>
            <person name="Kubasova T."/>
            <person name="Jahodarova E."/>
            <person name="Nykrynova M."/>
            <person name="Rychlik I."/>
        </authorList>
    </citation>
    <scope>NUCLEOTIDE SEQUENCE [LARGE SCALE GENOMIC DNA]</scope>
    <source>
        <strain evidence="2 3">154_Feed</strain>
    </source>
</reference>
<dbReference type="SUPFAM" id="SSF46785">
    <property type="entry name" value="Winged helix' DNA-binding domain"/>
    <property type="match status" value="1"/>
</dbReference>
<dbReference type="InterPro" id="IPR036388">
    <property type="entry name" value="WH-like_DNA-bd_sf"/>
</dbReference>
<dbReference type="PRINTS" id="PR00598">
    <property type="entry name" value="HTHMARR"/>
</dbReference>
<protein>
    <submittedName>
        <fullName evidence="2">MarR family transcriptional regulator</fullName>
    </submittedName>
</protein>
<dbReference type="RefSeq" id="WP_204672422.1">
    <property type="nucleotide sequence ID" value="NZ_JACJKQ010000003.1"/>
</dbReference>
<evidence type="ECO:0000313" key="2">
    <source>
        <dbReference type="EMBL" id="MDM8275733.1"/>
    </source>
</evidence>
<evidence type="ECO:0000259" key="1">
    <source>
        <dbReference type="PROSITE" id="PS50995"/>
    </source>
</evidence>
<organism evidence="2 3">
    <name type="scientific">Enorma phocaeensis</name>
    <dbReference type="NCBI Taxonomy" id="1871019"/>
    <lineage>
        <taxon>Bacteria</taxon>
        <taxon>Bacillati</taxon>
        <taxon>Actinomycetota</taxon>
        <taxon>Coriobacteriia</taxon>
        <taxon>Coriobacteriales</taxon>
        <taxon>Coriobacteriaceae</taxon>
        <taxon>Enorma</taxon>
    </lineage>
</organism>
<comment type="caution">
    <text evidence="2">The sequence shown here is derived from an EMBL/GenBank/DDBJ whole genome shotgun (WGS) entry which is preliminary data.</text>
</comment>
<sequence>MCERVGACPSAPIVGDDGTSDDLGLADSPEDALARRLLAGLGYCGHYLHFHGGGRSGKAPIICLIAKHGGQMSQQELGSFFELKPGSLSEVLAKIETAGLIERTRNPEDRRQLTIRLTEKGVAEAARDQQARRQFRQRAFDCLTADEQEQLADMLEKIRTRWEELA</sequence>
<evidence type="ECO:0000313" key="3">
    <source>
        <dbReference type="Proteomes" id="UP001529421"/>
    </source>
</evidence>
<keyword evidence="3" id="KW-1185">Reference proteome</keyword>
<dbReference type="PROSITE" id="PS50995">
    <property type="entry name" value="HTH_MARR_2"/>
    <property type="match status" value="1"/>
</dbReference>
<dbReference type="PANTHER" id="PTHR33164:SF43">
    <property type="entry name" value="HTH-TYPE TRANSCRIPTIONAL REPRESSOR YETL"/>
    <property type="match status" value="1"/>
</dbReference>